<dbReference type="STRING" id="675824.A0A1E3QCA3"/>
<feature type="compositionally biased region" description="Basic and acidic residues" evidence="1">
    <location>
        <begin position="53"/>
        <end position="62"/>
    </location>
</feature>
<dbReference type="OrthoDB" id="10652123at2759"/>
<feature type="region of interest" description="Disordered" evidence="1">
    <location>
        <begin position="32"/>
        <end position="62"/>
    </location>
</feature>
<evidence type="ECO:0000313" key="3">
    <source>
        <dbReference type="Proteomes" id="UP000094385"/>
    </source>
</evidence>
<keyword evidence="3" id="KW-1185">Reference proteome</keyword>
<dbReference type="Proteomes" id="UP000094385">
    <property type="component" value="Unassembled WGS sequence"/>
</dbReference>
<name>A0A1E3QCA3_LIPST</name>
<feature type="compositionally biased region" description="Low complexity" evidence="1">
    <location>
        <begin position="184"/>
        <end position="212"/>
    </location>
</feature>
<protein>
    <submittedName>
        <fullName evidence="2">Uncharacterized protein</fullName>
    </submittedName>
</protein>
<accession>A0A1E3QCA3</accession>
<gene>
    <name evidence="2" type="ORF">LIPSTDRAFT_70320</name>
</gene>
<proteinExistence type="predicted"/>
<dbReference type="EMBL" id="KV454292">
    <property type="protein sequence ID" value="ODQ74637.1"/>
    <property type="molecule type" value="Genomic_DNA"/>
</dbReference>
<feature type="region of interest" description="Disordered" evidence="1">
    <location>
        <begin position="141"/>
        <end position="167"/>
    </location>
</feature>
<feature type="region of interest" description="Disordered" evidence="1">
    <location>
        <begin position="184"/>
        <end position="245"/>
    </location>
</feature>
<sequence length="313" mass="32940">MRHEETAVTNALAVVENNNAEARLHMQLVKHETPRRQIQDVSRTGPNGTPLEELSRKDNQASRGWKEWTLGHDHEETSGLSKLADDLREKLVLKSLSKHKLKTPHIRRAVNETISSTSSSSPTSFSTTSVAVITSSSSSEIMISSTSSSDSTSTISSSILDGASSSSSSTFSSAILSSSFRSPSLATSTVSFPPTTSSSKTSSAKSDAQSQTVSPSEITRSSSDSIMSETPVSTSVWTSTLRNPDGTAVSTVTETTIIYNIFSPSSSDTASSAVVVAAPQLQTTAAINEATHRSAGQIAAKAAVGVVGMIWLL</sequence>
<dbReference type="AlphaFoldDB" id="A0A1E3QCA3"/>
<feature type="compositionally biased region" description="Polar residues" evidence="1">
    <location>
        <begin position="213"/>
        <end position="245"/>
    </location>
</feature>
<evidence type="ECO:0000313" key="2">
    <source>
        <dbReference type="EMBL" id="ODQ74637.1"/>
    </source>
</evidence>
<reference evidence="2 3" key="1">
    <citation type="journal article" date="2016" name="Proc. Natl. Acad. Sci. U.S.A.">
        <title>Comparative genomics of biotechnologically important yeasts.</title>
        <authorList>
            <person name="Riley R."/>
            <person name="Haridas S."/>
            <person name="Wolfe K.H."/>
            <person name="Lopes M.R."/>
            <person name="Hittinger C.T."/>
            <person name="Goeker M."/>
            <person name="Salamov A.A."/>
            <person name="Wisecaver J.H."/>
            <person name="Long T.M."/>
            <person name="Calvey C.H."/>
            <person name="Aerts A.L."/>
            <person name="Barry K.W."/>
            <person name="Choi C."/>
            <person name="Clum A."/>
            <person name="Coughlan A.Y."/>
            <person name="Deshpande S."/>
            <person name="Douglass A.P."/>
            <person name="Hanson S.J."/>
            <person name="Klenk H.-P."/>
            <person name="LaButti K.M."/>
            <person name="Lapidus A."/>
            <person name="Lindquist E.A."/>
            <person name="Lipzen A.M."/>
            <person name="Meier-Kolthoff J.P."/>
            <person name="Ohm R.A."/>
            <person name="Otillar R.P."/>
            <person name="Pangilinan J.L."/>
            <person name="Peng Y."/>
            <person name="Rokas A."/>
            <person name="Rosa C.A."/>
            <person name="Scheuner C."/>
            <person name="Sibirny A.A."/>
            <person name="Slot J.C."/>
            <person name="Stielow J.B."/>
            <person name="Sun H."/>
            <person name="Kurtzman C.P."/>
            <person name="Blackwell M."/>
            <person name="Grigoriev I.V."/>
            <person name="Jeffries T.W."/>
        </authorList>
    </citation>
    <scope>NUCLEOTIDE SEQUENCE [LARGE SCALE GENOMIC DNA]</scope>
    <source>
        <strain evidence="2 3">NRRL Y-11557</strain>
    </source>
</reference>
<evidence type="ECO:0000256" key="1">
    <source>
        <dbReference type="SAM" id="MobiDB-lite"/>
    </source>
</evidence>
<organism evidence="2 3">
    <name type="scientific">Lipomyces starkeyi NRRL Y-11557</name>
    <dbReference type="NCBI Taxonomy" id="675824"/>
    <lineage>
        <taxon>Eukaryota</taxon>
        <taxon>Fungi</taxon>
        <taxon>Dikarya</taxon>
        <taxon>Ascomycota</taxon>
        <taxon>Saccharomycotina</taxon>
        <taxon>Lipomycetes</taxon>
        <taxon>Lipomycetales</taxon>
        <taxon>Lipomycetaceae</taxon>
        <taxon>Lipomyces</taxon>
    </lineage>
</organism>